<protein>
    <submittedName>
        <fullName evidence="1">Uncharacterized protein</fullName>
    </submittedName>
</protein>
<name>A0A0A9DE46_ARUDO</name>
<proteinExistence type="predicted"/>
<reference evidence="1" key="2">
    <citation type="journal article" date="2015" name="Data Brief">
        <title>Shoot transcriptome of the giant reed, Arundo donax.</title>
        <authorList>
            <person name="Barrero R.A."/>
            <person name="Guerrero F.D."/>
            <person name="Moolhuijzen P."/>
            <person name="Goolsby J.A."/>
            <person name="Tidwell J."/>
            <person name="Bellgard S.E."/>
            <person name="Bellgard M.I."/>
        </authorList>
    </citation>
    <scope>NUCLEOTIDE SEQUENCE</scope>
    <source>
        <tissue evidence="1">Shoot tissue taken approximately 20 cm above the soil surface</tissue>
    </source>
</reference>
<evidence type="ECO:0000313" key="1">
    <source>
        <dbReference type="EMBL" id="JAD83920.1"/>
    </source>
</evidence>
<organism evidence="1">
    <name type="scientific">Arundo donax</name>
    <name type="common">Giant reed</name>
    <name type="synonym">Donax arundinaceus</name>
    <dbReference type="NCBI Taxonomy" id="35708"/>
    <lineage>
        <taxon>Eukaryota</taxon>
        <taxon>Viridiplantae</taxon>
        <taxon>Streptophyta</taxon>
        <taxon>Embryophyta</taxon>
        <taxon>Tracheophyta</taxon>
        <taxon>Spermatophyta</taxon>
        <taxon>Magnoliopsida</taxon>
        <taxon>Liliopsida</taxon>
        <taxon>Poales</taxon>
        <taxon>Poaceae</taxon>
        <taxon>PACMAD clade</taxon>
        <taxon>Arundinoideae</taxon>
        <taxon>Arundineae</taxon>
        <taxon>Arundo</taxon>
    </lineage>
</organism>
<dbReference type="AlphaFoldDB" id="A0A0A9DE46"/>
<accession>A0A0A9DE46</accession>
<dbReference type="EMBL" id="GBRH01213975">
    <property type="protein sequence ID" value="JAD83920.1"/>
    <property type="molecule type" value="Transcribed_RNA"/>
</dbReference>
<sequence length="47" mass="5399">MGNFPLLSISICIAFPIFQNSMHTPIPELARIIHEVSLSRRYRKTIS</sequence>
<reference evidence="1" key="1">
    <citation type="submission" date="2014-09" db="EMBL/GenBank/DDBJ databases">
        <authorList>
            <person name="Magalhaes I.L.F."/>
            <person name="Oliveira U."/>
            <person name="Santos F.R."/>
            <person name="Vidigal T.H.D.A."/>
            <person name="Brescovit A.D."/>
            <person name="Santos A.J."/>
        </authorList>
    </citation>
    <scope>NUCLEOTIDE SEQUENCE</scope>
    <source>
        <tissue evidence="1">Shoot tissue taken approximately 20 cm above the soil surface</tissue>
    </source>
</reference>